<gene>
    <name evidence="1" type="ORF">FLP15_05860</name>
</gene>
<dbReference type="EMBL" id="CP041356">
    <property type="protein sequence ID" value="QDK70769.1"/>
    <property type="molecule type" value="Genomic_DNA"/>
</dbReference>
<name>A0A514Z849_9LACT</name>
<reference evidence="1 2" key="1">
    <citation type="submission" date="2019-07" db="EMBL/GenBank/DDBJ databases">
        <title>Genome sequencing of KACC 19320.</title>
        <authorList>
            <person name="Heo J."/>
            <person name="Kim S.-J."/>
            <person name="Kim J.-S."/>
            <person name="Hong S.-B."/>
            <person name="Kwon S.-W."/>
        </authorList>
    </citation>
    <scope>NUCLEOTIDE SEQUENCE [LARGE SCALE GENOMIC DNA]</scope>
    <source>
        <strain evidence="1 2">KACC 19320</strain>
    </source>
</reference>
<dbReference type="RefSeq" id="WP_142766353.1">
    <property type="nucleotide sequence ID" value="NZ_CP041356.1"/>
</dbReference>
<proteinExistence type="predicted"/>
<dbReference type="AlphaFoldDB" id="A0A514Z849"/>
<dbReference type="KEGG" id="lack:FLP15_05860"/>
<organism evidence="1 2">
    <name type="scientific">Lactococcus protaetiae</name>
    <dbReference type="NCBI Taxonomy" id="2592653"/>
    <lineage>
        <taxon>Bacteria</taxon>
        <taxon>Bacillati</taxon>
        <taxon>Bacillota</taxon>
        <taxon>Bacilli</taxon>
        <taxon>Lactobacillales</taxon>
        <taxon>Streptococcaceae</taxon>
        <taxon>Lactococcus</taxon>
    </lineage>
</organism>
<keyword evidence="2" id="KW-1185">Reference proteome</keyword>
<sequence length="75" mass="8808">MRIKDDYERKQVKGGFDRLDKQLFEAKSASSGAVFRMNFGDNGSKEVQEVHQIFKKVDKLLQQAYSELKKVEEYF</sequence>
<evidence type="ECO:0000313" key="2">
    <source>
        <dbReference type="Proteomes" id="UP000315128"/>
    </source>
</evidence>
<evidence type="ECO:0000313" key="1">
    <source>
        <dbReference type="EMBL" id="QDK70769.1"/>
    </source>
</evidence>
<accession>A0A514Z849</accession>
<protein>
    <submittedName>
        <fullName evidence="1">Uncharacterized protein</fullName>
    </submittedName>
</protein>
<dbReference type="Proteomes" id="UP000315128">
    <property type="component" value="Chromosome"/>
</dbReference>